<dbReference type="RefSeq" id="XP_033526236.1">
    <property type="nucleotide sequence ID" value="XM_033665592.1"/>
</dbReference>
<reference evidence="1" key="1">
    <citation type="journal article" date="2020" name="Stud. Mycol.">
        <title>101 Dothideomycetes genomes: a test case for predicting lifestyles and emergence of pathogens.</title>
        <authorList>
            <person name="Haridas S."/>
            <person name="Albert R."/>
            <person name="Binder M."/>
            <person name="Bloem J."/>
            <person name="Labutti K."/>
            <person name="Salamov A."/>
            <person name="Andreopoulos B."/>
            <person name="Baker S."/>
            <person name="Barry K."/>
            <person name="Bills G."/>
            <person name="Bluhm B."/>
            <person name="Cannon C."/>
            <person name="Castanera R."/>
            <person name="Culley D."/>
            <person name="Daum C."/>
            <person name="Ezra D."/>
            <person name="Gonzalez J."/>
            <person name="Henrissat B."/>
            <person name="Kuo A."/>
            <person name="Liang C."/>
            <person name="Lipzen A."/>
            <person name="Lutzoni F."/>
            <person name="Magnuson J."/>
            <person name="Mondo S."/>
            <person name="Nolan M."/>
            <person name="Ohm R."/>
            <person name="Pangilinan J."/>
            <person name="Park H.-J."/>
            <person name="Ramirez L."/>
            <person name="Alfaro M."/>
            <person name="Sun H."/>
            <person name="Tritt A."/>
            <person name="Yoshinaga Y."/>
            <person name="Zwiers L.-H."/>
            <person name="Turgeon B."/>
            <person name="Goodwin S."/>
            <person name="Spatafora J."/>
            <person name="Crous P."/>
            <person name="Grigoriev I."/>
        </authorList>
    </citation>
    <scope>NUCLEOTIDE SEQUENCE</scope>
    <source>
        <strain evidence="1">CBS 119687</strain>
    </source>
</reference>
<organism evidence="1 2">
    <name type="scientific">Dothidotthia symphoricarpi CBS 119687</name>
    <dbReference type="NCBI Taxonomy" id="1392245"/>
    <lineage>
        <taxon>Eukaryota</taxon>
        <taxon>Fungi</taxon>
        <taxon>Dikarya</taxon>
        <taxon>Ascomycota</taxon>
        <taxon>Pezizomycotina</taxon>
        <taxon>Dothideomycetes</taxon>
        <taxon>Pleosporomycetidae</taxon>
        <taxon>Pleosporales</taxon>
        <taxon>Dothidotthiaceae</taxon>
        <taxon>Dothidotthia</taxon>
    </lineage>
</organism>
<protein>
    <submittedName>
        <fullName evidence="1">Uncharacterized protein</fullName>
    </submittedName>
</protein>
<dbReference type="AlphaFoldDB" id="A0A6A6AIR4"/>
<dbReference type="EMBL" id="ML977501">
    <property type="protein sequence ID" value="KAF2131849.1"/>
    <property type="molecule type" value="Genomic_DNA"/>
</dbReference>
<dbReference type="Proteomes" id="UP000799771">
    <property type="component" value="Unassembled WGS sequence"/>
</dbReference>
<proteinExistence type="predicted"/>
<name>A0A6A6AIR4_9PLEO</name>
<evidence type="ECO:0000313" key="2">
    <source>
        <dbReference type="Proteomes" id="UP000799771"/>
    </source>
</evidence>
<dbReference type="GeneID" id="54406024"/>
<gene>
    <name evidence="1" type="ORF">P153DRAFT_334079</name>
</gene>
<dbReference type="OrthoDB" id="6509908at2759"/>
<keyword evidence="2" id="KW-1185">Reference proteome</keyword>
<evidence type="ECO:0000313" key="1">
    <source>
        <dbReference type="EMBL" id="KAF2131849.1"/>
    </source>
</evidence>
<dbReference type="PANTHER" id="PTHR39605:SF1">
    <property type="entry name" value="MAJOR FACILITATOR SUPERFAMILY (MFS) PROFILE DOMAIN-CONTAINING PROTEIN"/>
    <property type="match status" value="1"/>
</dbReference>
<sequence>MPSINSAVFHAYAYGTAFWYGLRGGCRIYDPVMVVGWFRPPSQAKLAPNDLEIYNVFNDGWCLITLALILVSFTNAVPFSSSSSKAIHSADAPKALRASYASDTLSYAKAVVAATVFHHITTGFGAYQHYKLDSHYNTSMGIGVWGNVWLTLSGLVTLVALQSDAGDRPVEEITKKVK</sequence>
<accession>A0A6A6AIR4</accession>
<dbReference type="PANTHER" id="PTHR39605">
    <property type="entry name" value="MAJOR FACILITATOR SUPERFAMILY (MFS) PROFILE DOMAIN-CONTAINING PROTEIN"/>
    <property type="match status" value="1"/>
</dbReference>